<organism evidence="2 3">
    <name type="scientific">Thamnocephalis sphaerospora</name>
    <dbReference type="NCBI Taxonomy" id="78915"/>
    <lineage>
        <taxon>Eukaryota</taxon>
        <taxon>Fungi</taxon>
        <taxon>Fungi incertae sedis</taxon>
        <taxon>Zoopagomycota</taxon>
        <taxon>Zoopagomycotina</taxon>
        <taxon>Zoopagomycetes</taxon>
        <taxon>Zoopagales</taxon>
        <taxon>Sigmoideomycetaceae</taxon>
        <taxon>Thamnocephalis</taxon>
    </lineage>
</organism>
<reference evidence="3" key="1">
    <citation type="journal article" date="2018" name="Nat. Microbiol.">
        <title>Leveraging single-cell genomics to expand the fungal tree of life.</title>
        <authorList>
            <person name="Ahrendt S.R."/>
            <person name="Quandt C.A."/>
            <person name="Ciobanu D."/>
            <person name="Clum A."/>
            <person name="Salamov A."/>
            <person name="Andreopoulos B."/>
            <person name="Cheng J.F."/>
            <person name="Woyke T."/>
            <person name="Pelin A."/>
            <person name="Henrissat B."/>
            <person name="Reynolds N.K."/>
            <person name="Benny G.L."/>
            <person name="Smith M.E."/>
            <person name="James T.Y."/>
            <person name="Grigoriev I.V."/>
        </authorList>
    </citation>
    <scope>NUCLEOTIDE SEQUENCE [LARGE SCALE GENOMIC DNA]</scope>
    <source>
        <strain evidence="3">RSA 1356</strain>
    </source>
</reference>
<sequence length="692" mass="77651">MDLPPLAAFPNLQQFHARQLNQLLVQALQTRDYVTATRALTLLHRAMLTRWAAVFPWQPTVEVLRGLGTEHLLTRYFLALSVPATRIREDVFLEMILELLRQNKPQEAYDTLSSGTQLLLQERRVLEAEQLLWRACRQHPDHLEAHRLLMEMYALPAVADMANRYYEHSYTRVGEKNSVSEKKMRRRMEKEGKRARKGRRRKRERDDDGSDHSDEENVTGHRRAGNDMDDEITEAEERYKQASMARLRDPSAWVRAANRYLALDAGAPQSLLERWVARQWAWIDELHTQKGDRPTPRQKRIWRTLLCRLLERVEHGDRRAWTWQRLVEANQRASAEVPGVWQSVWYDRQTWWPRFLSDAMGETIAKSDCVSAAQLLVCQAALFRLFFPTGVPFPEPIADALLQIQRRCNGEEDEREEDEETDNGAEYDNTETQQDVSTLDSAAVSDVVDMQSSAEEQHSSSDTSTNGGSCSELDSDDDSFVGQQQTATNRASGMTCQLDKDAAATDVASDNESEASDKSSSSSGSSSSSNTSSNHKDARSPVHESNHGDWSDVVELLSSLGYSTMNALLGQTLHAEETIDLDPDDVQEQDAAATPDATAEQASSTADGAASSDTDSSSDAETSDSETEAAQAADQYRRALLGRLITSSTLQNAPPPPSALRLTYVDTADADEADLALLADAWETLRQQYRLT</sequence>
<keyword evidence="3" id="KW-1185">Reference proteome</keyword>
<feature type="region of interest" description="Disordered" evidence="1">
    <location>
        <begin position="409"/>
        <end position="438"/>
    </location>
</feature>
<feature type="compositionally biased region" description="Polar residues" evidence="1">
    <location>
        <begin position="450"/>
        <end position="469"/>
    </location>
</feature>
<dbReference type="AlphaFoldDB" id="A0A4P9XP93"/>
<feature type="region of interest" description="Disordered" evidence="1">
    <location>
        <begin position="589"/>
        <end position="631"/>
    </location>
</feature>
<dbReference type="EMBL" id="KZ992670">
    <property type="protein sequence ID" value="RKP07814.1"/>
    <property type="molecule type" value="Genomic_DNA"/>
</dbReference>
<evidence type="ECO:0000313" key="3">
    <source>
        <dbReference type="Proteomes" id="UP000271241"/>
    </source>
</evidence>
<name>A0A4P9XP93_9FUNG</name>
<feature type="compositionally biased region" description="Low complexity" evidence="1">
    <location>
        <begin position="589"/>
        <end position="615"/>
    </location>
</feature>
<feature type="compositionally biased region" description="Acidic residues" evidence="1">
    <location>
        <begin position="411"/>
        <end position="429"/>
    </location>
</feature>
<feature type="compositionally biased region" description="Low complexity" evidence="1">
    <location>
        <begin position="518"/>
        <end position="533"/>
    </location>
</feature>
<evidence type="ECO:0000256" key="1">
    <source>
        <dbReference type="SAM" id="MobiDB-lite"/>
    </source>
</evidence>
<gene>
    <name evidence="2" type="ORF">THASP1DRAFT_30375</name>
</gene>
<feature type="compositionally biased region" description="Acidic residues" evidence="1">
    <location>
        <begin position="616"/>
        <end position="627"/>
    </location>
</feature>
<dbReference type="OrthoDB" id="2159786at2759"/>
<proteinExistence type="predicted"/>
<dbReference type="Proteomes" id="UP000271241">
    <property type="component" value="Unassembled WGS sequence"/>
</dbReference>
<accession>A0A4P9XP93</accession>
<feature type="compositionally biased region" description="Basic and acidic residues" evidence="1">
    <location>
        <begin position="176"/>
        <end position="192"/>
    </location>
</feature>
<feature type="region of interest" description="Disordered" evidence="1">
    <location>
        <begin position="450"/>
        <end position="479"/>
    </location>
</feature>
<feature type="region of interest" description="Disordered" evidence="1">
    <location>
        <begin position="176"/>
        <end position="230"/>
    </location>
</feature>
<feature type="compositionally biased region" description="Basic and acidic residues" evidence="1">
    <location>
        <begin position="534"/>
        <end position="548"/>
    </location>
</feature>
<protein>
    <submittedName>
        <fullName evidence="2">Uncharacterized protein</fullName>
    </submittedName>
</protein>
<evidence type="ECO:0000313" key="2">
    <source>
        <dbReference type="EMBL" id="RKP07814.1"/>
    </source>
</evidence>
<feature type="compositionally biased region" description="Basic residues" evidence="1">
    <location>
        <begin position="193"/>
        <end position="203"/>
    </location>
</feature>
<feature type="region of interest" description="Disordered" evidence="1">
    <location>
        <begin position="502"/>
        <end position="548"/>
    </location>
</feature>